<dbReference type="PANTHER" id="PTHR36007">
    <property type="entry name" value="TRANSPORT PROTEIN-RELATED"/>
    <property type="match status" value="1"/>
</dbReference>
<proteinExistence type="predicted"/>
<feature type="transmembrane region" description="Helical" evidence="1">
    <location>
        <begin position="122"/>
        <end position="142"/>
    </location>
</feature>
<evidence type="ECO:0000313" key="3">
    <source>
        <dbReference type="Proteomes" id="UP000229615"/>
    </source>
</evidence>
<keyword evidence="1" id="KW-0472">Membrane</keyword>
<accession>A0A2H0UQH4</accession>
<gene>
    <name evidence="2" type="ORF">COU09_01400</name>
</gene>
<protein>
    <submittedName>
        <fullName evidence="2">Ligand-binding protein SH3</fullName>
    </submittedName>
</protein>
<reference evidence="3" key="1">
    <citation type="submission" date="2017-09" db="EMBL/GenBank/DDBJ databases">
        <title>Depth-based differentiation of microbial function through sediment-hosted aquifers and enrichment of novel symbionts in the deep terrestrial subsurface.</title>
        <authorList>
            <person name="Probst A.J."/>
            <person name="Ladd B."/>
            <person name="Jarett J.K."/>
            <person name="Geller-Mcgrath D.E."/>
            <person name="Sieber C.M.K."/>
            <person name="Emerson J.B."/>
            <person name="Anantharaman K."/>
            <person name="Thomas B.C."/>
            <person name="Malmstrom R."/>
            <person name="Stieglmeier M."/>
            <person name="Klingl A."/>
            <person name="Woyke T."/>
            <person name="Ryan C.M."/>
            <person name="Banfield J.F."/>
        </authorList>
    </citation>
    <scope>NUCLEOTIDE SEQUENCE [LARGE SCALE GENOMIC DNA]</scope>
</reference>
<evidence type="ECO:0000313" key="2">
    <source>
        <dbReference type="EMBL" id="PIR88621.1"/>
    </source>
</evidence>
<dbReference type="PANTHER" id="PTHR36007:SF2">
    <property type="entry name" value="TRANSPORT PROTEIN-RELATED"/>
    <property type="match status" value="1"/>
</dbReference>
<feature type="transmembrane region" description="Helical" evidence="1">
    <location>
        <begin position="27"/>
        <end position="49"/>
    </location>
</feature>
<sequence>MGATPVFELRGAIPVALAAFSFSLPRAIYFSILGNLLPVPILFIFLPMLSDYLSEKFYLAKIILNKIFTQARSRHTNKFDNWGAVVLFFLVAVPVPLTGAWTASLVAILFRIPPRKSIPAIFFGLLVSAAIISAISIGIIALF</sequence>
<dbReference type="EMBL" id="PFBB01000014">
    <property type="protein sequence ID" value="PIR88621.1"/>
    <property type="molecule type" value="Genomic_DNA"/>
</dbReference>
<dbReference type="InterPro" id="IPR009577">
    <property type="entry name" value="Sm_multidrug_ex"/>
</dbReference>
<feature type="transmembrane region" description="Helical" evidence="1">
    <location>
        <begin position="82"/>
        <end position="110"/>
    </location>
</feature>
<evidence type="ECO:0000256" key="1">
    <source>
        <dbReference type="SAM" id="Phobius"/>
    </source>
</evidence>
<keyword evidence="1" id="KW-1133">Transmembrane helix</keyword>
<dbReference type="Pfam" id="PF06695">
    <property type="entry name" value="Sm_multidrug_ex"/>
    <property type="match status" value="1"/>
</dbReference>
<name>A0A2H0UQH4_9BACT</name>
<dbReference type="Proteomes" id="UP000229615">
    <property type="component" value="Unassembled WGS sequence"/>
</dbReference>
<comment type="caution">
    <text evidence="2">The sequence shown here is derived from an EMBL/GenBank/DDBJ whole genome shotgun (WGS) entry which is preliminary data.</text>
</comment>
<organism evidence="2 3">
    <name type="scientific">Candidatus Harrisonbacteria bacterium CG10_big_fil_rev_8_21_14_0_10_44_23</name>
    <dbReference type="NCBI Taxonomy" id="1974585"/>
    <lineage>
        <taxon>Bacteria</taxon>
        <taxon>Candidatus Harrisoniibacteriota</taxon>
    </lineage>
</organism>
<keyword evidence="1" id="KW-0812">Transmembrane</keyword>
<dbReference type="AlphaFoldDB" id="A0A2H0UQH4"/>